<gene>
    <name evidence="1" type="primary">aprN</name>
    <name evidence="1" type="ORF">FVB9532_01184</name>
</gene>
<organism evidence="1 2">
    <name type="scientific">Mesonia oceanica</name>
    <dbReference type="NCBI Taxonomy" id="2687242"/>
    <lineage>
        <taxon>Bacteria</taxon>
        <taxon>Pseudomonadati</taxon>
        <taxon>Bacteroidota</taxon>
        <taxon>Flavobacteriia</taxon>
        <taxon>Flavobacteriales</taxon>
        <taxon>Flavobacteriaceae</taxon>
        <taxon>Mesonia</taxon>
    </lineage>
</organism>
<evidence type="ECO:0000313" key="1">
    <source>
        <dbReference type="EMBL" id="VVU99923.1"/>
    </source>
</evidence>
<dbReference type="EMBL" id="CABVMM010000004">
    <property type="protein sequence ID" value="VVU99923.1"/>
    <property type="molecule type" value="Genomic_DNA"/>
</dbReference>
<keyword evidence="2" id="KW-1185">Reference proteome</keyword>
<evidence type="ECO:0000313" key="2">
    <source>
        <dbReference type="Proteomes" id="UP000356253"/>
    </source>
</evidence>
<dbReference type="Proteomes" id="UP000356253">
    <property type="component" value="Unassembled WGS sequence"/>
</dbReference>
<keyword evidence="1" id="KW-0378">Hydrolase</keyword>
<dbReference type="EC" id="3.4.21.62" evidence="1"/>
<protein>
    <submittedName>
        <fullName evidence="1">Subtilisin NAT</fullName>
        <ecNumber evidence="1">3.4.21.62</ecNumber>
    </submittedName>
</protein>
<reference evidence="1" key="1">
    <citation type="submission" date="2019-09" db="EMBL/GenBank/DDBJ databases">
        <authorList>
            <person name="Rodrigo-Torres L."/>
            <person name="Arahal R. D."/>
            <person name="Lucena T."/>
        </authorList>
    </citation>
    <scope>NUCLEOTIDE SEQUENCE</scope>
    <source>
        <strain evidence="1">ISS653</strain>
    </source>
</reference>
<accession>A0AC61Y5X9</accession>
<name>A0AC61Y5X9_9FLAO</name>
<comment type="caution">
    <text evidence="1">The sequence shown here is derived from an EMBL/GenBank/DDBJ whole genome shotgun (WGS) entry which is preliminary data.</text>
</comment>
<sequence>MKKLYLFILLLVFSKVIQAQEQAWVYFTDKENVAAAIANPITILSQEAIDRKNLHNTPIDARDVPVNENYIATIKNQQGISVMAKSKWFNCVHVIGSISAINALENLNFVDHIDFADKSLNSRPATADQISEEKESLEMLEDFNYGISGIQVEMIRVDYLHENDFTGDGMVVAVMDSGFPEVNSLGAFNRLVTNNGLLGGYDFVNRTEDYDAFTGNDHGTKVLSTMAGFVDNELVGTAPDANYYLFRTEDVASETPVEESYWVEAAERADSLGVDVINTSLGYQDYDNPNYSYTPADMDGNTAFITRGANIAVEKGILVVVSAGNSGNNENFPIIGAPADGDAFTVGAVNGEEEYVSFSSIGPNANGTIKPDVMAMGYFSTVINTENEVSFANGTSFSSPIMAGAVTSFWQIDPSKTNLEIMQLVRESASLYNNPTNEMGYGIPNFQLAFNSLDSTENNFLQLKIYPNPVQNKFFFANRGTEKIQLELYNLLGQLIFKRENISSEVDISHLSSGIYITKLQSNQQEKTIKIIKQ</sequence>
<proteinExistence type="predicted"/>